<dbReference type="InterPro" id="IPR022791">
    <property type="entry name" value="L-PG_synthase/AglD"/>
</dbReference>
<name>A0A2J0QBB0_9BACT</name>
<sequence length="376" mass="43447">MNKSDSLTENNNNSHSFLSRPRLSFKRFVFYFITLAVLILIYIKFAELQLIGSIFAKSNLYWLSFIIILAVASHYFQALNYKKVLEIKDQNIKITELFPMAFIVQFINHALPSAGLSGQVFFIQFLKKYGMSVSQGLSRALLEIMTLYMAFGTFFIASSVMIFYTDILGSHPELKFFIYAFVLVATVAVSIFLMLQKESRGKISRWVVGKLHKYFEEKKKDKGDDVTDHSMHISAIIDEFKSTFSYKSLEKHPKPFWLAYFWHNMVFLANVFMLYFIAFAIGNPIGFKVAFIVFTLVKFISMVAFVPGALGVFEGGMTLILISFGVPAQPAFAMTLLLRAFTFWFPMPIGWILYKWHFHNMEIENPYDDLVKDHQR</sequence>
<protein>
    <recommendedName>
        <fullName evidence="9">TIGR00374 family protein</fullName>
    </recommendedName>
</protein>
<comment type="caution">
    <text evidence="7">The sequence shown here is derived from an EMBL/GenBank/DDBJ whole genome shotgun (WGS) entry which is preliminary data.</text>
</comment>
<evidence type="ECO:0000256" key="6">
    <source>
        <dbReference type="SAM" id="Phobius"/>
    </source>
</evidence>
<dbReference type="EMBL" id="PCXQ01000004">
    <property type="protein sequence ID" value="PJE51079.1"/>
    <property type="molecule type" value="Genomic_DNA"/>
</dbReference>
<feature type="transmembrane region" description="Helical" evidence="6">
    <location>
        <begin position="257"/>
        <end position="281"/>
    </location>
</feature>
<evidence type="ECO:0008006" key="9">
    <source>
        <dbReference type="Google" id="ProtNLM"/>
    </source>
</evidence>
<dbReference type="NCBIfam" id="TIGR00374">
    <property type="entry name" value="flippase-like domain"/>
    <property type="match status" value="1"/>
</dbReference>
<dbReference type="AlphaFoldDB" id="A0A2J0QBB0"/>
<dbReference type="Proteomes" id="UP000228496">
    <property type="component" value="Unassembled WGS sequence"/>
</dbReference>
<evidence type="ECO:0000256" key="5">
    <source>
        <dbReference type="ARBA" id="ARBA00023136"/>
    </source>
</evidence>
<proteinExistence type="predicted"/>
<evidence type="ECO:0000256" key="3">
    <source>
        <dbReference type="ARBA" id="ARBA00022692"/>
    </source>
</evidence>
<evidence type="ECO:0000256" key="2">
    <source>
        <dbReference type="ARBA" id="ARBA00022475"/>
    </source>
</evidence>
<comment type="subcellular location">
    <subcellularLocation>
        <location evidence="1">Cell membrane</location>
        <topology evidence="1">Multi-pass membrane protein</topology>
    </subcellularLocation>
</comment>
<reference evidence="7 8" key="1">
    <citation type="submission" date="2017-09" db="EMBL/GenBank/DDBJ databases">
        <title>Depth-based differentiation of microbial function through sediment-hosted aquifers and enrichment of novel symbionts in the deep terrestrial subsurface.</title>
        <authorList>
            <person name="Probst A.J."/>
            <person name="Ladd B."/>
            <person name="Jarett J.K."/>
            <person name="Geller-Mcgrath D.E."/>
            <person name="Sieber C.M."/>
            <person name="Emerson J.B."/>
            <person name="Anantharaman K."/>
            <person name="Thomas B.C."/>
            <person name="Malmstrom R."/>
            <person name="Stieglmeier M."/>
            <person name="Klingl A."/>
            <person name="Woyke T."/>
            <person name="Ryan C.M."/>
            <person name="Banfield J.F."/>
        </authorList>
    </citation>
    <scope>NUCLEOTIDE SEQUENCE [LARGE SCALE GENOMIC DNA]</scope>
    <source>
        <strain evidence="7">CG10_big_fil_rev_8_21_14_0_10_36_16</strain>
    </source>
</reference>
<feature type="transmembrane region" description="Helical" evidence="6">
    <location>
        <begin position="97"/>
        <end position="123"/>
    </location>
</feature>
<dbReference type="PANTHER" id="PTHR39087:SF2">
    <property type="entry name" value="UPF0104 MEMBRANE PROTEIN MJ1595"/>
    <property type="match status" value="1"/>
</dbReference>
<evidence type="ECO:0000313" key="8">
    <source>
        <dbReference type="Proteomes" id="UP000228496"/>
    </source>
</evidence>
<organism evidence="7 8">
    <name type="scientific">Candidatus Yanofskybacteria bacterium CG10_big_fil_rev_8_21_14_0_10_36_16</name>
    <dbReference type="NCBI Taxonomy" id="1975096"/>
    <lineage>
        <taxon>Bacteria</taxon>
        <taxon>Candidatus Yanofskyibacteriota</taxon>
    </lineage>
</organism>
<evidence type="ECO:0000256" key="1">
    <source>
        <dbReference type="ARBA" id="ARBA00004651"/>
    </source>
</evidence>
<feature type="transmembrane region" description="Helical" evidence="6">
    <location>
        <begin position="60"/>
        <end position="77"/>
    </location>
</feature>
<evidence type="ECO:0000313" key="7">
    <source>
        <dbReference type="EMBL" id="PJE51079.1"/>
    </source>
</evidence>
<gene>
    <name evidence="7" type="ORF">COV29_02285</name>
</gene>
<dbReference type="Pfam" id="PF03706">
    <property type="entry name" value="LPG_synthase_TM"/>
    <property type="match status" value="1"/>
</dbReference>
<keyword evidence="2" id="KW-1003">Cell membrane</keyword>
<dbReference type="GO" id="GO:0005886">
    <property type="term" value="C:plasma membrane"/>
    <property type="evidence" value="ECO:0007669"/>
    <property type="project" value="UniProtKB-SubCell"/>
</dbReference>
<feature type="transmembrane region" description="Helical" evidence="6">
    <location>
        <begin position="144"/>
        <end position="164"/>
    </location>
</feature>
<feature type="transmembrane region" description="Helical" evidence="6">
    <location>
        <begin position="287"/>
        <end position="310"/>
    </location>
</feature>
<accession>A0A2J0QBB0</accession>
<dbReference type="PANTHER" id="PTHR39087">
    <property type="entry name" value="UPF0104 MEMBRANE PROTEIN MJ1595"/>
    <property type="match status" value="1"/>
</dbReference>
<feature type="transmembrane region" description="Helical" evidence="6">
    <location>
        <begin position="331"/>
        <end position="354"/>
    </location>
</feature>
<feature type="transmembrane region" description="Helical" evidence="6">
    <location>
        <begin position="28"/>
        <end position="48"/>
    </location>
</feature>
<keyword evidence="4 6" id="KW-1133">Transmembrane helix</keyword>
<keyword evidence="3 6" id="KW-0812">Transmembrane</keyword>
<feature type="transmembrane region" description="Helical" evidence="6">
    <location>
        <begin position="176"/>
        <end position="195"/>
    </location>
</feature>
<evidence type="ECO:0000256" key="4">
    <source>
        <dbReference type="ARBA" id="ARBA00022989"/>
    </source>
</evidence>
<keyword evidence="5 6" id="KW-0472">Membrane</keyword>